<accession>A0A923JWB4</accession>
<dbReference type="EMBL" id="JABWRE010000010">
    <property type="protein sequence ID" value="MBC3441951.1"/>
    <property type="molecule type" value="Genomic_DNA"/>
</dbReference>
<feature type="signal peptide" evidence="1">
    <location>
        <begin position="1"/>
        <end position="17"/>
    </location>
</feature>
<dbReference type="Proteomes" id="UP000599879">
    <property type="component" value="Unassembled WGS sequence"/>
</dbReference>
<dbReference type="RefSeq" id="WP_186555511.1">
    <property type="nucleotide sequence ID" value="NZ_JABWRE020000002.1"/>
</dbReference>
<reference evidence="2" key="2">
    <citation type="journal article" date="2020" name="Microorganisms">
        <title>Reliable Identification of Environmental Pseudomonas Isolates Using the rpoD Gene.</title>
        <authorList>
            <consortium name="The Broad Institute Genome Sequencing Platform"/>
            <person name="Girard L."/>
            <person name="Lood C."/>
            <person name="Rokni-Zadeh H."/>
            <person name="van Noort V."/>
            <person name="Lavigne R."/>
            <person name="De Mot R."/>
        </authorList>
    </citation>
    <scope>NUCLEOTIDE SEQUENCE</scope>
    <source>
        <strain evidence="2">SWRI10</strain>
    </source>
</reference>
<evidence type="ECO:0000313" key="3">
    <source>
        <dbReference type="EMBL" id="MBV4539283.1"/>
    </source>
</evidence>
<proteinExistence type="predicted"/>
<evidence type="ECO:0000256" key="1">
    <source>
        <dbReference type="SAM" id="SignalP"/>
    </source>
</evidence>
<evidence type="ECO:0000313" key="5">
    <source>
        <dbReference type="Proteomes" id="UP001621534"/>
    </source>
</evidence>
<comment type="caution">
    <text evidence="2">The sequence shown here is derived from an EMBL/GenBank/DDBJ whole genome shotgun (WGS) entry which is preliminary data.</text>
</comment>
<dbReference type="Proteomes" id="UP001621534">
    <property type="component" value="Unassembled WGS sequence"/>
</dbReference>
<reference evidence="3" key="4">
    <citation type="submission" date="2021-06" db="EMBL/GenBank/DDBJ databases">
        <title>Updating the genus Pseudomonas: Description of 43 new species and partition of the Pseudomonas putida group.</title>
        <authorList>
            <person name="Girard L."/>
            <person name="Lood C."/>
            <person name="Vandamme P."/>
            <person name="Rokni-Zadeh H."/>
            <person name="Van Noort V."/>
            <person name="Hofte M."/>
            <person name="Lavigne R."/>
            <person name="De Mot R."/>
        </authorList>
    </citation>
    <scope>NUCLEOTIDE SEQUENCE</scope>
    <source>
        <strain evidence="3">SWRI10</strain>
    </source>
</reference>
<protein>
    <submittedName>
        <fullName evidence="2">DUF3613 domain-containing protein</fullName>
    </submittedName>
</protein>
<dbReference type="EMBL" id="JAHWXS010000034">
    <property type="protein sequence ID" value="MFK5736609.1"/>
    <property type="molecule type" value="Genomic_DNA"/>
</dbReference>
<evidence type="ECO:0000313" key="4">
    <source>
        <dbReference type="EMBL" id="MFK5736609.1"/>
    </source>
</evidence>
<dbReference type="AlphaFoldDB" id="A0A923JWB4"/>
<keyword evidence="5" id="KW-1185">Reference proteome</keyword>
<feature type="chain" id="PRO_5044697014" evidence="1">
    <location>
        <begin position="18"/>
        <end position="84"/>
    </location>
</feature>
<organism evidence="2">
    <name type="scientific">Pseudomonas urmiensis</name>
    <dbReference type="NCBI Taxonomy" id="2745493"/>
    <lineage>
        <taxon>Bacteria</taxon>
        <taxon>Pseudomonadati</taxon>
        <taxon>Pseudomonadota</taxon>
        <taxon>Gammaproteobacteria</taxon>
        <taxon>Pseudomonadales</taxon>
        <taxon>Pseudomonadaceae</taxon>
        <taxon>Pseudomonas</taxon>
    </lineage>
</organism>
<dbReference type="EMBL" id="JABWRE020000002">
    <property type="protein sequence ID" value="MBV4539283.1"/>
    <property type="molecule type" value="Genomic_DNA"/>
</dbReference>
<evidence type="ECO:0000313" key="2">
    <source>
        <dbReference type="EMBL" id="MBC3441951.1"/>
    </source>
</evidence>
<reference evidence="2" key="3">
    <citation type="submission" date="2020-07" db="EMBL/GenBank/DDBJ databases">
        <authorList>
            <person name="Lood C."/>
            <person name="Girard L."/>
        </authorList>
    </citation>
    <scope>NUCLEOTIDE SEQUENCE</scope>
    <source>
        <strain evidence="2">SWRI10</strain>
    </source>
</reference>
<reference evidence="4 5" key="1">
    <citation type="journal article" date="2012" name="Plant Soil">
        <title>Screening of plant growth-promoting traits in arsenic-resistant bacteria isolated from the rhizosphere of soybean plants from Argentinean agricultural soil.</title>
        <authorList>
            <person name="Wevar Oller A.L."/>
            <person name="Talano M.A."/>
            <person name="Agostini E."/>
        </authorList>
    </citation>
    <scope>NUCLEOTIDE SEQUENCE [LARGE SCALE GENOMIC DNA]</scope>
    <source>
        <strain evidence="4 5">AW4</strain>
    </source>
</reference>
<sequence>MLRSLILLACIPLAAVAEEPPRQPPAQTATEALLRVQSSNQQASTKLQRQTASERDQSMYRWLETYKYPIPDHFRWVKISTENN</sequence>
<keyword evidence="1" id="KW-0732">Signal</keyword>
<dbReference type="Pfam" id="PF12266">
    <property type="entry name" value="DUF3613"/>
    <property type="match status" value="1"/>
</dbReference>
<gene>
    <name evidence="3" type="ORF">HU737_025310</name>
    <name evidence="2" type="ORF">HU737_14770</name>
    <name evidence="4" type="ORF">KW869_24010</name>
</gene>
<dbReference type="InterPro" id="IPR022053">
    <property type="entry name" value="DUF3613"/>
</dbReference>
<reference evidence="4" key="5">
    <citation type="submission" date="2021-07" db="EMBL/GenBank/DDBJ databases">
        <authorList>
            <person name="Wevar Oller A.L."/>
            <person name="Talano M.A."/>
            <person name="Torres Tejerizo G.A."/>
            <person name="Agostini E."/>
        </authorList>
    </citation>
    <scope>NUCLEOTIDE SEQUENCE</scope>
    <source>
        <strain evidence="4">AW4</strain>
    </source>
</reference>
<name>A0A923JWB4_9PSED</name>